<keyword evidence="7" id="KW-1185">Reference proteome</keyword>
<dbReference type="OrthoDB" id="529273at2759"/>
<proteinExistence type="predicted"/>
<dbReference type="GO" id="GO:0005794">
    <property type="term" value="C:Golgi apparatus"/>
    <property type="evidence" value="ECO:0007669"/>
    <property type="project" value="UniProtKB-ARBA"/>
</dbReference>
<dbReference type="Proteomes" id="UP000886520">
    <property type="component" value="Chromosome 18"/>
</dbReference>
<evidence type="ECO:0000256" key="2">
    <source>
        <dbReference type="ARBA" id="ARBA00022679"/>
    </source>
</evidence>
<dbReference type="PANTHER" id="PTHR48437">
    <property type="entry name" value="INITIATOR BINDING DOMAIN-CONTAINING PROTEIN"/>
    <property type="match status" value="1"/>
</dbReference>
<protein>
    <recommendedName>
        <fullName evidence="5">Glycosyltransferase 61 catalytic domain-containing protein</fullName>
    </recommendedName>
</protein>
<feature type="region of interest" description="Disordered" evidence="4">
    <location>
        <begin position="51"/>
        <end position="78"/>
    </location>
</feature>
<sequence>MAIAKQKCLLAMAASVLMVLNLSYIINLHPPPTSSLSHAHSDPSLRELIRGEEGSQDQASSTRPPSNKSWPSLPSQLPWTPRPKLPLESCEAYFGNGFTQHVPVFPRKSTSPSKKSFPFKSTKVQAKADMPSLQCFYSETLRTSLCEGRNIVMHPGRIYMSLGGEALDSVVGRTDAEELPSFSPGAFEIVVPAGRASDWTISKELLDFILPQGHILDHRLRSLFSSIQTVSSDEINCSQTVKSSTLFITRYEYANLFHTATDWYSAYVASRVLSLAHHPNVIFVDGHCQSPMDDGWEALFSNITYAKSLADSVCFDHAVFTPLGYETAIFKGLNSGIPCKGCTAMELKQADDDRKTARLREFGEMFKSAFGVENRRIKKSLNILFVRRESYLAHPRHSGKPETRLRNEQELFNLMENWARLKSKEFGRLWSTINIVNGTLAHMKMKDQVQAVDDASVILGVHGAGLTHILFARPGTVILELLSPLFPRPHYSHISQWMGLDYQSITMASTAADCQEVLKQLSTILESLAA</sequence>
<feature type="compositionally biased region" description="Polar residues" evidence="4">
    <location>
        <begin position="56"/>
        <end position="78"/>
    </location>
</feature>
<keyword evidence="2" id="KW-0808">Transferase</keyword>
<evidence type="ECO:0000313" key="7">
    <source>
        <dbReference type="Proteomes" id="UP000886520"/>
    </source>
</evidence>
<dbReference type="EMBL" id="JABFUD020000018">
    <property type="protein sequence ID" value="KAI5066470.1"/>
    <property type="molecule type" value="Genomic_DNA"/>
</dbReference>
<reference evidence="6" key="1">
    <citation type="submission" date="2021-01" db="EMBL/GenBank/DDBJ databases">
        <title>Adiantum capillus-veneris genome.</title>
        <authorList>
            <person name="Fang Y."/>
            <person name="Liao Q."/>
        </authorList>
    </citation>
    <scope>NUCLEOTIDE SEQUENCE</scope>
    <source>
        <strain evidence="6">H3</strain>
        <tissue evidence="6">Leaf</tissue>
    </source>
</reference>
<evidence type="ECO:0000256" key="4">
    <source>
        <dbReference type="SAM" id="MobiDB-lite"/>
    </source>
</evidence>
<name>A0A9D4UEL7_ADICA</name>
<evidence type="ECO:0000256" key="1">
    <source>
        <dbReference type="ARBA" id="ARBA00022676"/>
    </source>
</evidence>
<dbReference type="AlphaFoldDB" id="A0A9D4UEL7"/>
<accession>A0A9D4UEL7</accession>
<dbReference type="GO" id="GO:0016763">
    <property type="term" value="F:pentosyltransferase activity"/>
    <property type="evidence" value="ECO:0007669"/>
    <property type="project" value="UniProtKB-ARBA"/>
</dbReference>
<keyword evidence="1" id="KW-0328">Glycosyltransferase</keyword>
<feature type="domain" description="Glycosyltransferase 61 catalytic" evidence="5">
    <location>
        <begin position="367"/>
        <end position="479"/>
    </location>
</feature>
<dbReference type="Pfam" id="PF04577">
    <property type="entry name" value="Glyco_transf_61"/>
    <property type="match status" value="1"/>
</dbReference>
<dbReference type="InterPro" id="IPR007657">
    <property type="entry name" value="Glycosyltransferase_61"/>
</dbReference>
<comment type="caution">
    <text evidence="6">The sequence shown here is derived from an EMBL/GenBank/DDBJ whole genome shotgun (WGS) entry which is preliminary data.</text>
</comment>
<dbReference type="InterPro" id="IPR049625">
    <property type="entry name" value="Glyco_transf_61_cat"/>
</dbReference>
<keyword evidence="3" id="KW-0325">Glycoprotein</keyword>
<evidence type="ECO:0000256" key="3">
    <source>
        <dbReference type="ARBA" id="ARBA00023180"/>
    </source>
</evidence>
<gene>
    <name evidence="6" type="ORF">GOP47_0019094</name>
</gene>
<evidence type="ECO:0000259" key="5">
    <source>
        <dbReference type="Pfam" id="PF04577"/>
    </source>
</evidence>
<dbReference type="PANTHER" id="PTHR48437:SF1">
    <property type="entry name" value="INITIATOR BINDING DOMAIN-CONTAINING PROTEIN"/>
    <property type="match status" value="1"/>
</dbReference>
<organism evidence="6 7">
    <name type="scientific">Adiantum capillus-veneris</name>
    <name type="common">Maidenhair fern</name>
    <dbReference type="NCBI Taxonomy" id="13818"/>
    <lineage>
        <taxon>Eukaryota</taxon>
        <taxon>Viridiplantae</taxon>
        <taxon>Streptophyta</taxon>
        <taxon>Embryophyta</taxon>
        <taxon>Tracheophyta</taxon>
        <taxon>Polypodiopsida</taxon>
        <taxon>Polypodiidae</taxon>
        <taxon>Polypodiales</taxon>
        <taxon>Pteridineae</taxon>
        <taxon>Pteridaceae</taxon>
        <taxon>Vittarioideae</taxon>
        <taxon>Adiantum</taxon>
    </lineage>
</organism>
<evidence type="ECO:0000313" key="6">
    <source>
        <dbReference type="EMBL" id="KAI5066470.1"/>
    </source>
</evidence>